<accession>W5M7B7</accession>
<evidence type="ECO:0000256" key="4">
    <source>
        <dbReference type="ARBA" id="ARBA00023054"/>
    </source>
</evidence>
<dbReference type="InterPro" id="IPR008604">
    <property type="entry name" value="MAP7_fam"/>
</dbReference>
<keyword evidence="3" id="KW-0963">Cytoplasm</keyword>
<evidence type="ECO:0000256" key="3">
    <source>
        <dbReference type="ARBA" id="ARBA00022490"/>
    </source>
</evidence>
<protein>
    <submittedName>
        <fullName evidence="7">MAP7 domain containing 2</fullName>
    </submittedName>
</protein>
<evidence type="ECO:0000256" key="2">
    <source>
        <dbReference type="ARBA" id="ARBA00007525"/>
    </source>
</evidence>
<evidence type="ECO:0000313" key="7">
    <source>
        <dbReference type="Ensembl" id="ENSLOCP00000004275.1"/>
    </source>
</evidence>
<dbReference type="GO" id="GO:0000226">
    <property type="term" value="P:microtubule cytoskeleton organization"/>
    <property type="evidence" value="ECO:0000318"/>
    <property type="project" value="GO_Central"/>
</dbReference>
<dbReference type="OMA" id="NEMSNAK"/>
<keyword evidence="4" id="KW-0175">Coiled coil</keyword>
<dbReference type="EMBL" id="AHAT01003215">
    <property type="status" value="NOT_ANNOTATED_CDS"/>
    <property type="molecule type" value="Genomic_DNA"/>
</dbReference>
<organism evidence="7 8">
    <name type="scientific">Lepisosteus oculatus</name>
    <name type="common">Spotted gar</name>
    <dbReference type="NCBI Taxonomy" id="7918"/>
    <lineage>
        <taxon>Eukaryota</taxon>
        <taxon>Metazoa</taxon>
        <taxon>Chordata</taxon>
        <taxon>Craniata</taxon>
        <taxon>Vertebrata</taxon>
        <taxon>Euteleostomi</taxon>
        <taxon>Actinopterygii</taxon>
        <taxon>Neopterygii</taxon>
        <taxon>Holostei</taxon>
        <taxon>Semionotiformes</taxon>
        <taxon>Lepisosteidae</taxon>
        <taxon>Lepisosteus</taxon>
    </lineage>
</organism>
<feature type="region of interest" description="Disordered" evidence="6">
    <location>
        <begin position="1"/>
        <end position="35"/>
    </location>
</feature>
<dbReference type="InParanoid" id="W5M7B7"/>
<dbReference type="PANTHER" id="PTHR15073:SF3">
    <property type="entry name" value="MAP7 DOMAIN-CONTAINING PROTEIN 2"/>
    <property type="match status" value="1"/>
</dbReference>
<comment type="subcellular location">
    <subcellularLocation>
        <location evidence="1">Cytoplasm</location>
        <location evidence="1">Cytoskeleton</location>
    </subcellularLocation>
</comment>
<feature type="compositionally biased region" description="Basic and acidic residues" evidence="6">
    <location>
        <begin position="252"/>
        <end position="358"/>
    </location>
</feature>
<dbReference type="GeneTree" id="ENSGT00950000182941"/>
<dbReference type="EMBL" id="AHAT01003214">
    <property type="status" value="NOT_ANNOTATED_CDS"/>
    <property type="molecule type" value="Genomic_DNA"/>
</dbReference>
<feature type="compositionally biased region" description="Basic and acidic residues" evidence="6">
    <location>
        <begin position="105"/>
        <end position="118"/>
    </location>
</feature>
<dbReference type="AlphaFoldDB" id="W5M7B7"/>
<feature type="compositionally biased region" description="Basic and acidic residues" evidence="6">
    <location>
        <begin position="196"/>
        <end position="220"/>
    </location>
</feature>
<dbReference type="Bgee" id="ENSLOCG00000003609">
    <property type="expression patterns" value="Expressed in brain and 11 other cell types or tissues"/>
</dbReference>
<reference evidence="7" key="3">
    <citation type="submission" date="2025-09" db="UniProtKB">
        <authorList>
            <consortium name="Ensembl"/>
        </authorList>
    </citation>
    <scope>IDENTIFICATION</scope>
</reference>
<dbReference type="eggNOG" id="ENOG502QTSG">
    <property type="taxonomic scope" value="Eukaryota"/>
</dbReference>
<proteinExistence type="inferred from homology"/>
<feature type="compositionally biased region" description="Polar residues" evidence="6">
    <location>
        <begin position="23"/>
        <end position="33"/>
    </location>
</feature>
<keyword evidence="8" id="KW-1185">Reference proteome</keyword>
<feature type="region of interest" description="Disordered" evidence="6">
    <location>
        <begin position="105"/>
        <end position="358"/>
    </location>
</feature>
<reference evidence="8" key="1">
    <citation type="submission" date="2011-12" db="EMBL/GenBank/DDBJ databases">
        <title>The Draft Genome of Lepisosteus oculatus.</title>
        <authorList>
            <consortium name="The Broad Institute Genome Assembly &amp; Analysis Group"/>
            <consortium name="Computational R&amp;D Group"/>
            <consortium name="and Sequencing Platform"/>
            <person name="Di Palma F."/>
            <person name="Alfoldi J."/>
            <person name="Johnson J."/>
            <person name="Berlin A."/>
            <person name="Gnerre S."/>
            <person name="Jaffe D."/>
            <person name="MacCallum I."/>
            <person name="Young S."/>
            <person name="Walker B.J."/>
            <person name="Lander E.S."/>
            <person name="Lindblad-Toh K."/>
        </authorList>
    </citation>
    <scope>NUCLEOTIDE SEQUENCE [LARGE SCALE GENOMIC DNA]</scope>
</reference>
<dbReference type="EMBL" id="AHAT01003213">
    <property type="status" value="NOT_ANNOTATED_CDS"/>
    <property type="molecule type" value="Genomic_DNA"/>
</dbReference>
<dbReference type="HOGENOM" id="CLU_017315_1_0_1"/>
<dbReference type="PANTHER" id="PTHR15073">
    <property type="entry name" value="MICROTUBULE-ASSOCIATED PROTEIN"/>
    <property type="match status" value="1"/>
</dbReference>
<dbReference type="GO" id="GO:0015630">
    <property type="term" value="C:microtubule cytoskeleton"/>
    <property type="evidence" value="ECO:0000318"/>
    <property type="project" value="GO_Central"/>
</dbReference>
<evidence type="ECO:0000256" key="5">
    <source>
        <dbReference type="ARBA" id="ARBA00023212"/>
    </source>
</evidence>
<dbReference type="EMBL" id="AHAT01003216">
    <property type="status" value="NOT_ANNOTATED_CDS"/>
    <property type="molecule type" value="Genomic_DNA"/>
</dbReference>
<dbReference type="STRING" id="7918.ENSLOCP00000004275"/>
<keyword evidence="5" id="KW-0206">Cytoskeleton</keyword>
<feature type="region of interest" description="Disordered" evidence="6">
    <location>
        <begin position="452"/>
        <end position="471"/>
    </location>
</feature>
<evidence type="ECO:0000313" key="8">
    <source>
        <dbReference type="Proteomes" id="UP000018468"/>
    </source>
</evidence>
<sequence length="555" mass="62153">ATDSLSASTMNLPKHSEPPISKRLSSSSATITHSAEREQRLEASFWGNNNCMVKRIFTDTPAWMRRPRKFSGGLSSCCPHPCPPPRPGEPAGQPLVPRRAELRRELPGHGCASRDRGRAGPGRNQLEKARKEKRMSSPLPGSPLRRAESPAVPAKRPSSPATPKLPQKTRAQSPSTARPYPPSPMKPRAPGGGPDIARKRGDPERGQPEPLRAEAQEKKLPKSASSELCPLTEPSPVTPTGKPIAGTTDAEEASRLLAERRRQARLQRELEERQQREQEEAERVRAEEERRKVAEERARQEEEARRAEEERLREEEEQRLREEAERQQRERQARELQARLDREREEAEARAQQEAERLRQERELQQLQMEQERLQRKKRIEEIMKRTRKSDTFESKKEEVKLETRTAVSFLRPVQSALLESRVIGRGIAPPPPAASEVPGAPLISLEPLEVKSGSADESADEVQPMDVSPVSKEELISIPEFSPLNERHPNEMSNAKALEDLLDLTGHVAYPPLTSPSAALGDCNKNLIEGFCSSSPDTQLIESLAQAVDKANIQ</sequence>
<dbReference type="Ensembl" id="ENSLOCT00000004283.1">
    <property type="protein sequence ID" value="ENSLOCP00000004275.1"/>
    <property type="gene ID" value="ENSLOCG00000003609.1"/>
</dbReference>
<evidence type="ECO:0000256" key="1">
    <source>
        <dbReference type="ARBA" id="ARBA00004245"/>
    </source>
</evidence>
<reference evidence="7" key="2">
    <citation type="submission" date="2025-08" db="UniProtKB">
        <authorList>
            <consortium name="Ensembl"/>
        </authorList>
    </citation>
    <scope>IDENTIFICATION</scope>
</reference>
<dbReference type="Pfam" id="PF05672">
    <property type="entry name" value="MAP7"/>
    <property type="match status" value="1"/>
</dbReference>
<name>W5M7B7_LEPOC</name>
<feature type="compositionally biased region" description="Polar residues" evidence="6">
    <location>
        <begin position="1"/>
        <end position="11"/>
    </location>
</feature>
<dbReference type="Proteomes" id="UP000018468">
    <property type="component" value="Linkage group LG3"/>
</dbReference>
<dbReference type="InterPro" id="IPR051483">
    <property type="entry name" value="MAP7_domain-containing"/>
</dbReference>
<comment type="similarity">
    <text evidence="2">Belongs to the MAP7 family.</text>
</comment>
<evidence type="ECO:0000256" key="6">
    <source>
        <dbReference type="SAM" id="MobiDB-lite"/>
    </source>
</evidence>